<dbReference type="AlphaFoldDB" id="A0A1C0YM93"/>
<keyword evidence="3 7" id="KW-0479">Metal-binding</keyword>
<dbReference type="EC" id="2.2.1.9" evidence="7"/>
<dbReference type="HAMAP" id="MF_01659">
    <property type="entry name" value="MenD"/>
    <property type="match status" value="1"/>
</dbReference>
<evidence type="ECO:0000256" key="2">
    <source>
        <dbReference type="ARBA" id="ARBA00022679"/>
    </source>
</evidence>
<dbReference type="InterPro" id="IPR012001">
    <property type="entry name" value="Thiamin_PyroP_enz_TPP-bd_dom"/>
</dbReference>
<evidence type="ECO:0000256" key="5">
    <source>
        <dbReference type="ARBA" id="ARBA00023052"/>
    </source>
</evidence>
<protein>
    <recommendedName>
        <fullName evidence="7">2-succinyl-5-enolpyruvyl-6-hydroxy-3-cyclohexene-1-carboxylate synthase</fullName>
        <shortName evidence="7">SEPHCHC synthase</shortName>
        <ecNumber evidence="7">2.2.1.9</ecNumber>
    </recommendedName>
    <alternativeName>
        <fullName evidence="7">Menaquinone biosynthesis protein MenD</fullName>
    </alternativeName>
</protein>
<accession>A0A1C0YM93</accession>
<feature type="domain" description="Menaquinone biosynthesis protein MenD middle" evidence="10">
    <location>
        <begin position="214"/>
        <end position="396"/>
    </location>
</feature>
<dbReference type="STRING" id="33978.A6M13_00025"/>
<evidence type="ECO:0000256" key="3">
    <source>
        <dbReference type="ARBA" id="ARBA00022723"/>
    </source>
</evidence>
<dbReference type="InterPro" id="IPR004433">
    <property type="entry name" value="MenaQ_synth_MenD"/>
</dbReference>
<evidence type="ECO:0000259" key="8">
    <source>
        <dbReference type="Pfam" id="PF02775"/>
    </source>
</evidence>
<keyword evidence="6 7" id="KW-0464">Manganese</keyword>
<comment type="function">
    <text evidence="7">Catalyzes the thiamine diphosphate-dependent decarboxylation of 2-oxoglutarate and the subsequent addition of the resulting succinic semialdehyde-thiamine pyrophosphate anion to isochorismate to yield 2-succinyl-5-enolpyruvyl-6-hydroxy-3-cyclohexene-1-carboxylate (SEPHCHC).</text>
</comment>
<dbReference type="InterPro" id="IPR011766">
    <property type="entry name" value="TPP_enzyme_TPP-bd"/>
</dbReference>
<keyword evidence="12" id="KW-1185">Reference proteome</keyword>
<proteinExistence type="inferred from homology"/>
<evidence type="ECO:0000313" key="11">
    <source>
        <dbReference type="EMBL" id="OCS88268.1"/>
    </source>
</evidence>
<evidence type="ECO:0000256" key="7">
    <source>
        <dbReference type="HAMAP-Rule" id="MF_01659"/>
    </source>
</evidence>
<dbReference type="NCBIfam" id="TIGR00173">
    <property type="entry name" value="menD"/>
    <property type="match status" value="1"/>
</dbReference>
<sequence length="571" mass="63315">MSNRQVLTQYVYQIAATLYAGGVRDVVVSPGSRSTPLAYAFASANDLILHRQVDERAAAFYALGLAKASGKPVVLLCTSGTAAANYFPAIIEAKYACVPLIVLTADRPHELREVGAPQAIDQVQLYGQHVKWSVDFPIPDEAPQTLPFITQHTARAVLTAMSAPYGPVHMNVPFREPLTIDLQEVLPAVNVQTFAATLTPPVEAQQALCDIVAKTARGFIVVGEQALQTNNAHIWAFIRQMKWPVLVESLSNMRGNIPLDCRDYVIATYDAILKSPEFKAVVRPETVIRFGAQPVSKFVQLFIEEAQPEHYIVIDENVKFRDSIAMATCVIQAQIGEWLTKLPITTAIESAYVEEWRDVNELAMEYIEHYIDGAVDEGAAMSHLLAGVPEETDLFVSSSMPIRDIDTFFLPTTRDVRVFANRGANGIDGVVSTAIGFSQKNERNTVLVIGDLAFLHDISGLLATRYQACNLDIVVMNNDGGGIFSYLPQAKVPQHYEELFGTPTALTFEHIAAMYSFEHIAVHNVQELYGIMQTPRTKIRLIEVFTNRDDNTFAHRALWQQIMMGIKTWQS</sequence>
<comment type="subunit">
    <text evidence="7">Homodimer.</text>
</comment>
<comment type="catalytic activity">
    <reaction evidence="7">
        <text>isochorismate + 2-oxoglutarate + H(+) = 5-enolpyruvoyl-6-hydroxy-2-succinyl-cyclohex-3-ene-1-carboxylate + CO2</text>
        <dbReference type="Rhea" id="RHEA:25593"/>
        <dbReference type="ChEBI" id="CHEBI:15378"/>
        <dbReference type="ChEBI" id="CHEBI:16526"/>
        <dbReference type="ChEBI" id="CHEBI:16810"/>
        <dbReference type="ChEBI" id="CHEBI:29780"/>
        <dbReference type="ChEBI" id="CHEBI:58818"/>
        <dbReference type="EC" id="2.2.1.9"/>
    </reaction>
</comment>
<dbReference type="OrthoDB" id="9791859at2"/>
<comment type="pathway">
    <text evidence="7">Quinol/quinone metabolism; menaquinone biosynthesis.</text>
</comment>
<dbReference type="GO" id="GO:0070204">
    <property type="term" value="F:2-succinyl-5-enolpyruvyl-6-hydroxy-3-cyclohexene-1-carboxylic-acid synthase activity"/>
    <property type="evidence" value="ECO:0007669"/>
    <property type="project" value="UniProtKB-UniRule"/>
</dbReference>
<keyword evidence="5 7" id="KW-0786">Thiamine pyrophosphate</keyword>
<evidence type="ECO:0000313" key="12">
    <source>
        <dbReference type="Proteomes" id="UP000093199"/>
    </source>
</evidence>
<keyword evidence="2 7" id="KW-0808">Transferase</keyword>
<dbReference type="UniPathway" id="UPA00079"/>
<dbReference type="Gene3D" id="3.40.50.970">
    <property type="match status" value="2"/>
</dbReference>
<organism evidence="11 12">
    <name type="scientific">Caryophanon tenue</name>
    <dbReference type="NCBI Taxonomy" id="33978"/>
    <lineage>
        <taxon>Bacteria</taxon>
        <taxon>Bacillati</taxon>
        <taxon>Bacillota</taxon>
        <taxon>Bacilli</taxon>
        <taxon>Bacillales</taxon>
        <taxon>Caryophanaceae</taxon>
        <taxon>Caryophanon</taxon>
    </lineage>
</organism>
<comment type="caution">
    <text evidence="11">The sequence shown here is derived from an EMBL/GenBank/DDBJ whole genome shotgun (WGS) entry which is preliminary data.</text>
</comment>
<dbReference type="CDD" id="cd07037">
    <property type="entry name" value="TPP_PYR_MenD"/>
    <property type="match status" value="1"/>
</dbReference>
<comment type="cofactor">
    <cofactor evidence="7">
        <name>thiamine diphosphate</name>
        <dbReference type="ChEBI" id="CHEBI:58937"/>
    </cofactor>
    <text evidence="7">Binds 1 thiamine pyrophosphate per subunit.</text>
</comment>
<feature type="domain" description="Thiamine pyrophosphate enzyme TPP-binding" evidence="8">
    <location>
        <begin position="430"/>
        <end position="533"/>
    </location>
</feature>
<dbReference type="GO" id="GO:0000287">
    <property type="term" value="F:magnesium ion binding"/>
    <property type="evidence" value="ECO:0007669"/>
    <property type="project" value="UniProtKB-UniRule"/>
</dbReference>
<dbReference type="EMBL" id="MASJ01000001">
    <property type="protein sequence ID" value="OCS88268.1"/>
    <property type="molecule type" value="Genomic_DNA"/>
</dbReference>
<dbReference type="InterPro" id="IPR029061">
    <property type="entry name" value="THDP-binding"/>
</dbReference>
<dbReference type="InterPro" id="IPR032264">
    <property type="entry name" value="MenD_middle"/>
</dbReference>
<dbReference type="Proteomes" id="UP000093199">
    <property type="component" value="Unassembled WGS sequence"/>
</dbReference>
<dbReference type="Pfam" id="PF02775">
    <property type="entry name" value="TPP_enzyme_C"/>
    <property type="match status" value="1"/>
</dbReference>
<evidence type="ECO:0000256" key="1">
    <source>
        <dbReference type="ARBA" id="ARBA00022428"/>
    </source>
</evidence>
<dbReference type="GO" id="GO:0030145">
    <property type="term" value="F:manganese ion binding"/>
    <property type="evidence" value="ECO:0007669"/>
    <property type="project" value="UniProtKB-UniRule"/>
</dbReference>
<dbReference type="PANTHER" id="PTHR42916">
    <property type="entry name" value="2-SUCCINYL-5-ENOLPYRUVYL-6-HYDROXY-3-CYCLOHEXENE-1-CARBOXYLATE SYNTHASE"/>
    <property type="match status" value="1"/>
</dbReference>
<reference evidence="11 12" key="1">
    <citation type="submission" date="2016-07" db="EMBL/GenBank/DDBJ databases">
        <title>Caryophanon tenue genome sequencing.</title>
        <authorList>
            <person name="Verma A."/>
            <person name="Pal Y."/>
            <person name="Krishnamurthi S."/>
        </authorList>
    </citation>
    <scope>NUCLEOTIDE SEQUENCE [LARGE SCALE GENOMIC DNA]</scope>
    <source>
        <strain evidence="11 12">DSM 14152</strain>
    </source>
</reference>
<evidence type="ECO:0000259" key="10">
    <source>
        <dbReference type="Pfam" id="PF16582"/>
    </source>
</evidence>
<gene>
    <name evidence="7" type="primary">menD</name>
    <name evidence="11" type="ORF">A6M13_00025</name>
</gene>
<dbReference type="GO" id="GO:0030976">
    <property type="term" value="F:thiamine pyrophosphate binding"/>
    <property type="evidence" value="ECO:0007669"/>
    <property type="project" value="UniProtKB-UniRule"/>
</dbReference>
<keyword evidence="4 7" id="KW-0460">Magnesium</keyword>
<dbReference type="InterPro" id="IPR029035">
    <property type="entry name" value="DHS-like_NAD/FAD-binding_dom"/>
</dbReference>
<evidence type="ECO:0000259" key="9">
    <source>
        <dbReference type="Pfam" id="PF02776"/>
    </source>
</evidence>
<dbReference type="Pfam" id="PF16582">
    <property type="entry name" value="TPP_enzyme_M_2"/>
    <property type="match status" value="1"/>
</dbReference>
<dbReference type="SUPFAM" id="SSF52467">
    <property type="entry name" value="DHS-like NAD/FAD-binding domain"/>
    <property type="match status" value="1"/>
</dbReference>
<dbReference type="Pfam" id="PF02776">
    <property type="entry name" value="TPP_enzyme_N"/>
    <property type="match status" value="1"/>
</dbReference>
<feature type="domain" description="Thiamine pyrophosphate enzyme N-terminal TPP-binding" evidence="9">
    <location>
        <begin position="13"/>
        <end position="125"/>
    </location>
</feature>
<dbReference type="SUPFAM" id="SSF52518">
    <property type="entry name" value="Thiamin diphosphate-binding fold (THDP-binding)"/>
    <property type="match status" value="2"/>
</dbReference>
<evidence type="ECO:0000256" key="4">
    <source>
        <dbReference type="ARBA" id="ARBA00022842"/>
    </source>
</evidence>
<dbReference type="PIRSF" id="PIRSF004983">
    <property type="entry name" value="MenD"/>
    <property type="match status" value="1"/>
</dbReference>
<dbReference type="GO" id="GO:0009234">
    <property type="term" value="P:menaquinone biosynthetic process"/>
    <property type="evidence" value="ECO:0007669"/>
    <property type="project" value="UniProtKB-UniRule"/>
</dbReference>
<dbReference type="Gene3D" id="3.40.50.1220">
    <property type="entry name" value="TPP-binding domain"/>
    <property type="match status" value="1"/>
</dbReference>
<dbReference type="UniPathway" id="UPA01057">
    <property type="reaction ID" value="UER00164"/>
</dbReference>
<name>A0A1C0YM93_9BACL</name>
<comment type="cofactor">
    <cofactor evidence="7">
        <name>Mg(2+)</name>
        <dbReference type="ChEBI" id="CHEBI:18420"/>
    </cofactor>
    <cofactor evidence="7">
        <name>Mn(2+)</name>
        <dbReference type="ChEBI" id="CHEBI:29035"/>
    </cofactor>
</comment>
<dbReference type="PANTHER" id="PTHR42916:SF1">
    <property type="entry name" value="PROTEIN PHYLLO, CHLOROPLASTIC"/>
    <property type="match status" value="1"/>
</dbReference>
<keyword evidence="1 7" id="KW-0474">Menaquinone biosynthesis</keyword>
<dbReference type="RefSeq" id="WP_066542064.1">
    <property type="nucleotide sequence ID" value="NZ_MASJ01000001.1"/>
</dbReference>
<evidence type="ECO:0000256" key="6">
    <source>
        <dbReference type="ARBA" id="ARBA00023211"/>
    </source>
</evidence>
<comment type="similarity">
    <text evidence="7">Belongs to the TPP enzyme family. MenD subfamily.</text>
</comment>
<dbReference type="CDD" id="cd02009">
    <property type="entry name" value="TPP_SHCHC_synthase"/>
    <property type="match status" value="1"/>
</dbReference>
<comment type="pathway">
    <text evidence="7">Quinol/quinone metabolism; 1,4-dihydroxy-2-naphthoate biosynthesis; 1,4-dihydroxy-2-naphthoate from chorismate: step 2/7.</text>
</comment>